<protein>
    <submittedName>
        <fullName evidence="1">Tetrachloroethene reductive dehalogenase TceA</fullName>
    </submittedName>
</protein>
<proteinExistence type="predicted"/>
<evidence type="ECO:0000313" key="2">
    <source>
        <dbReference type="Proteomes" id="UP000249146"/>
    </source>
</evidence>
<organism evidence="1 2">
    <name type="scientific">Dehalococcoides mccartyi</name>
    <dbReference type="NCBI Taxonomy" id="61435"/>
    <lineage>
        <taxon>Bacteria</taxon>
        <taxon>Bacillati</taxon>
        <taxon>Chloroflexota</taxon>
        <taxon>Dehalococcoidia</taxon>
        <taxon>Dehalococcoidales</taxon>
        <taxon>Dehalococcoidaceae</taxon>
        <taxon>Dehalococcoides</taxon>
    </lineage>
</organism>
<dbReference type="AlphaFoldDB" id="A0A328EMZ7"/>
<reference evidence="1 2" key="1">
    <citation type="submission" date="2018-05" db="EMBL/GenBank/DDBJ databases">
        <title>Draft genome sequences of Dehalococcoides mccartyi strains RC and KS.</title>
        <authorList>
            <person name="Higgins S.A."/>
            <person name="Padilla-Crespo E."/>
            <person name="Loeffler F.E."/>
        </authorList>
    </citation>
    <scope>NUCLEOTIDE SEQUENCE [LARGE SCALE GENOMIC DNA]</scope>
    <source>
        <strain evidence="1 2">RC</strain>
    </source>
</reference>
<dbReference type="EMBL" id="QGLC01000018">
    <property type="protein sequence ID" value="RAL68968.1"/>
    <property type="molecule type" value="Genomic_DNA"/>
</dbReference>
<gene>
    <name evidence="1" type="ORF">C1G87_1449</name>
</gene>
<accession>A0A328EMZ7</accession>
<evidence type="ECO:0000313" key="1">
    <source>
        <dbReference type="EMBL" id="RAL68968.1"/>
    </source>
</evidence>
<name>A0A328EMZ7_9CHLR</name>
<dbReference type="Proteomes" id="UP000249146">
    <property type="component" value="Unassembled WGS sequence"/>
</dbReference>
<comment type="caution">
    <text evidence="1">The sequence shown here is derived from an EMBL/GenBank/DDBJ whole genome shotgun (WGS) entry which is preliminary data.</text>
</comment>
<sequence>MKGLGLAGAGLGVASSASPVFHDMDEVISSVTLRNCPGMSMSGRLKTSQLKWTGTRKSVMTNANSR</sequence>